<sequence>GRIGHKVTEYHSIEEREKLVK</sequence>
<accession>W1Y705</accession>
<gene>
    <name evidence="1" type="ORF">Q604_UNBC07584G0003</name>
</gene>
<name>W1Y705_9ZZZZ</name>
<dbReference type="AlphaFoldDB" id="W1Y705"/>
<evidence type="ECO:0000313" key="1">
    <source>
        <dbReference type="EMBL" id="ETJ38287.1"/>
    </source>
</evidence>
<protein>
    <submittedName>
        <fullName evidence="1">Uncharacterized protein</fullName>
    </submittedName>
</protein>
<proteinExistence type="predicted"/>
<feature type="non-terminal residue" evidence="1">
    <location>
        <position position="1"/>
    </location>
</feature>
<comment type="caution">
    <text evidence="1">The sequence shown here is derived from an EMBL/GenBank/DDBJ whole genome shotgun (WGS) entry which is preliminary data.</text>
</comment>
<reference evidence="1" key="1">
    <citation type="submission" date="2013-12" db="EMBL/GenBank/DDBJ databases">
        <title>A Varibaculum cambriense genome reconstructed from a premature infant gut community with otherwise low bacterial novelty that shifts toward anaerobic metabolism during the third week of life.</title>
        <authorList>
            <person name="Brown C.T."/>
            <person name="Sharon I."/>
            <person name="Thomas B.C."/>
            <person name="Castelle C.J."/>
            <person name="Morowitz M.J."/>
            <person name="Banfield J.F."/>
        </authorList>
    </citation>
    <scope>NUCLEOTIDE SEQUENCE</scope>
</reference>
<dbReference type="EMBL" id="AZMM01007584">
    <property type="protein sequence ID" value="ETJ38287.1"/>
    <property type="molecule type" value="Genomic_DNA"/>
</dbReference>
<organism evidence="1">
    <name type="scientific">human gut metagenome</name>
    <dbReference type="NCBI Taxonomy" id="408170"/>
    <lineage>
        <taxon>unclassified sequences</taxon>
        <taxon>metagenomes</taxon>
        <taxon>organismal metagenomes</taxon>
    </lineage>
</organism>